<feature type="domain" description="Restriction endonuclease type IV Mrr" evidence="1">
    <location>
        <begin position="221"/>
        <end position="335"/>
    </location>
</feature>
<proteinExistence type="predicted"/>
<dbReference type="EMBL" id="BMMH01000007">
    <property type="protein sequence ID" value="GGL20615.1"/>
    <property type="molecule type" value="Genomic_DNA"/>
</dbReference>
<dbReference type="GO" id="GO:0009307">
    <property type="term" value="P:DNA restriction-modification system"/>
    <property type="evidence" value="ECO:0007669"/>
    <property type="project" value="InterPro"/>
</dbReference>
<dbReference type="GO" id="GO:0015666">
    <property type="term" value="F:restriction endodeoxyribonuclease activity"/>
    <property type="evidence" value="ECO:0007669"/>
    <property type="project" value="TreeGrafter"/>
</dbReference>
<dbReference type="AlphaFoldDB" id="A0A917RR19"/>
<comment type="caution">
    <text evidence="2">The sequence shown here is derived from an EMBL/GenBank/DDBJ whole genome shotgun (WGS) entry which is preliminary data.</text>
</comment>
<protein>
    <recommendedName>
        <fullName evidence="1">Restriction endonuclease type IV Mrr domain-containing protein</fullName>
    </recommendedName>
</protein>
<dbReference type="PANTHER" id="PTHR30015:SF7">
    <property type="entry name" value="TYPE IV METHYL-DIRECTED RESTRICTION ENZYME ECOKMRR"/>
    <property type="match status" value="1"/>
</dbReference>
<dbReference type="Proteomes" id="UP000638263">
    <property type="component" value="Unassembled WGS sequence"/>
</dbReference>
<dbReference type="SUPFAM" id="SSF52980">
    <property type="entry name" value="Restriction endonuclease-like"/>
    <property type="match status" value="1"/>
</dbReference>
<evidence type="ECO:0000313" key="3">
    <source>
        <dbReference type="Proteomes" id="UP000638263"/>
    </source>
</evidence>
<name>A0A917RR19_9NOCA</name>
<dbReference type="GO" id="GO:0003677">
    <property type="term" value="F:DNA binding"/>
    <property type="evidence" value="ECO:0007669"/>
    <property type="project" value="InterPro"/>
</dbReference>
<evidence type="ECO:0000259" key="1">
    <source>
        <dbReference type="Pfam" id="PF04471"/>
    </source>
</evidence>
<dbReference type="PANTHER" id="PTHR30015">
    <property type="entry name" value="MRR RESTRICTION SYSTEM PROTEIN"/>
    <property type="match status" value="1"/>
</dbReference>
<reference evidence="2" key="2">
    <citation type="submission" date="2020-09" db="EMBL/GenBank/DDBJ databases">
        <authorList>
            <person name="Sun Q."/>
            <person name="Zhou Y."/>
        </authorList>
    </citation>
    <scope>NUCLEOTIDE SEQUENCE</scope>
    <source>
        <strain evidence="2">CGMCC 4.3508</strain>
    </source>
</reference>
<gene>
    <name evidence="2" type="ORF">GCM10011588_39310</name>
</gene>
<organism evidence="2 3">
    <name type="scientific">Nocardia jinanensis</name>
    <dbReference type="NCBI Taxonomy" id="382504"/>
    <lineage>
        <taxon>Bacteria</taxon>
        <taxon>Bacillati</taxon>
        <taxon>Actinomycetota</taxon>
        <taxon>Actinomycetes</taxon>
        <taxon>Mycobacteriales</taxon>
        <taxon>Nocardiaceae</taxon>
        <taxon>Nocardia</taxon>
    </lineage>
</organism>
<dbReference type="InterPro" id="IPR011856">
    <property type="entry name" value="tRNA_endonuc-like_dom_sf"/>
</dbReference>
<dbReference type="Gene3D" id="3.40.1350.10">
    <property type="match status" value="1"/>
</dbReference>
<sequence length="346" mass="38833">MLEGTAPTPVNDWPVRRGLRSLEHDFGHRPRIHRNEAQDAATRGIQFGIYWDGRLEEWLIAATATEDPDPELPNVQVQAWSFPTRRLLDEYLASVTKRPEHQVRALLRVLLFEARTFGFDAETFDSALDSGRILELEETSEYFRRLPRAAFSNADAHPGVRWVIDLLPDAPGRAALVVDSYLRTHQDTLPQGRKDGLADAIDIIKAYYISNSTAPWREALNSIEPREFEYLVAHLYSAMGFDVTVTPPRSDGGRDLIARTTHRGGKQKLLIECKRYRRPVVGVKEARALLGAVSHERANGGVLVTTGRCTRGVHALAEDNDRVDYIDGERLVHLLNEHLGPGGYSG</sequence>
<dbReference type="InterPro" id="IPR007560">
    <property type="entry name" value="Restrct_endonuc_IV_Mrr"/>
</dbReference>
<dbReference type="InterPro" id="IPR011335">
    <property type="entry name" value="Restrct_endonuc-II-like"/>
</dbReference>
<accession>A0A917RR19</accession>
<reference evidence="2" key="1">
    <citation type="journal article" date="2014" name="Int. J. Syst. Evol. Microbiol.">
        <title>Complete genome sequence of Corynebacterium casei LMG S-19264T (=DSM 44701T), isolated from a smear-ripened cheese.</title>
        <authorList>
            <consortium name="US DOE Joint Genome Institute (JGI-PGF)"/>
            <person name="Walter F."/>
            <person name="Albersmeier A."/>
            <person name="Kalinowski J."/>
            <person name="Ruckert C."/>
        </authorList>
    </citation>
    <scope>NUCLEOTIDE SEQUENCE</scope>
    <source>
        <strain evidence="2">CGMCC 4.3508</strain>
    </source>
</reference>
<keyword evidence="3" id="KW-1185">Reference proteome</keyword>
<evidence type="ECO:0000313" key="2">
    <source>
        <dbReference type="EMBL" id="GGL20615.1"/>
    </source>
</evidence>
<dbReference type="InterPro" id="IPR052906">
    <property type="entry name" value="Type_IV_Methyl-Rstrct_Enzyme"/>
</dbReference>
<dbReference type="Pfam" id="PF04471">
    <property type="entry name" value="Mrr_cat"/>
    <property type="match status" value="1"/>
</dbReference>